<reference evidence="13 14" key="1">
    <citation type="journal article" date="2018" name="Gigascience">
        <title>Genomes of trombidid mites reveal novel predicted allergens and laterally-transferred genes associated with secondary metabolism.</title>
        <authorList>
            <person name="Dong X."/>
            <person name="Chaisiri K."/>
            <person name="Xia D."/>
            <person name="Armstrong S.D."/>
            <person name="Fang Y."/>
            <person name="Donnelly M.J."/>
            <person name="Kadowaki T."/>
            <person name="McGarry J.W."/>
            <person name="Darby A.C."/>
            <person name="Makepeace B.L."/>
        </authorList>
    </citation>
    <scope>NUCLEOTIDE SEQUENCE [LARGE SCALE GENOMIC DNA]</scope>
    <source>
        <strain evidence="13">UoL-UT</strain>
    </source>
</reference>
<dbReference type="EMBL" id="NCKV01015583">
    <property type="protein sequence ID" value="RWS20771.1"/>
    <property type="molecule type" value="Genomic_DNA"/>
</dbReference>
<organism evidence="13 14">
    <name type="scientific">Leptotrombidium deliense</name>
    <dbReference type="NCBI Taxonomy" id="299467"/>
    <lineage>
        <taxon>Eukaryota</taxon>
        <taxon>Metazoa</taxon>
        <taxon>Ecdysozoa</taxon>
        <taxon>Arthropoda</taxon>
        <taxon>Chelicerata</taxon>
        <taxon>Arachnida</taxon>
        <taxon>Acari</taxon>
        <taxon>Acariformes</taxon>
        <taxon>Trombidiformes</taxon>
        <taxon>Prostigmata</taxon>
        <taxon>Anystina</taxon>
        <taxon>Parasitengona</taxon>
        <taxon>Trombiculoidea</taxon>
        <taxon>Trombiculidae</taxon>
        <taxon>Leptotrombidium</taxon>
    </lineage>
</organism>
<dbReference type="Proteomes" id="UP000288716">
    <property type="component" value="Unassembled WGS sequence"/>
</dbReference>
<dbReference type="VEuPathDB" id="VectorBase:LDEU011269"/>
<keyword evidence="8 12" id="KW-1133">Transmembrane helix</keyword>
<feature type="transmembrane region" description="Helical" evidence="12">
    <location>
        <begin position="7"/>
        <end position="24"/>
    </location>
</feature>
<keyword evidence="9 12" id="KW-0406">Ion transport</keyword>
<dbReference type="InterPro" id="IPR000990">
    <property type="entry name" value="Innexin"/>
</dbReference>
<evidence type="ECO:0000256" key="7">
    <source>
        <dbReference type="ARBA" id="ARBA00022949"/>
    </source>
</evidence>
<dbReference type="GO" id="GO:0005921">
    <property type="term" value="C:gap junction"/>
    <property type="evidence" value="ECO:0007669"/>
    <property type="project" value="UniProtKB-SubCell"/>
</dbReference>
<dbReference type="GO" id="GO:0005243">
    <property type="term" value="F:gap junction channel activity"/>
    <property type="evidence" value="ECO:0007669"/>
    <property type="project" value="TreeGrafter"/>
</dbReference>
<proteinExistence type="inferred from homology"/>
<feature type="transmembrane region" description="Helical" evidence="12">
    <location>
        <begin position="96"/>
        <end position="118"/>
    </location>
</feature>
<evidence type="ECO:0000256" key="10">
    <source>
        <dbReference type="ARBA" id="ARBA00023136"/>
    </source>
</evidence>
<comment type="similarity">
    <text evidence="12">Belongs to the pannexin family.</text>
</comment>
<keyword evidence="6" id="KW-0303">Gap junction</keyword>
<keyword evidence="4" id="KW-1003">Cell membrane</keyword>
<keyword evidence="3 12" id="KW-0813">Transport</keyword>
<sequence length="230" mass="26460">MHYRLTVMILFALSILVTITQYFGDPIKCEQVQKKENLPLAFLEKWCLLESTYTLKTGWNLRVGTDVIYPGIINPAASRTKENDGLNLDDFIHHNYYLWVPFVLFILSCTFYIPRLIWKINEGGTMKAMVTGLKSATIPEDLRQNALNTIVTALKRNTGNNNILFTICMLCESLYVINVILQMYFMDRYLRGAFSSYGWKAITFSEWSPEISDDPFTQTFPTLTALSIFS</sequence>
<dbReference type="OrthoDB" id="5867527at2759"/>
<dbReference type="Pfam" id="PF00876">
    <property type="entry name" value="Innexin"/>
    <property type="match status" value="1"/>
</dbReference>
<name>A0A443RZU6_9ACAR</name>
<evidence type="ECO:0000256" key="1">
    <source>
        <dbReference type="ARBA" id="ARBA00004610"/>
    </source>
</evidence>
<comment type="caution">
    <text evidence="12">Lacks conserved residue(s) required for the propagation of feature annotation.</text>
</comment>
<dbReference type="AlphaFoldDB" id="A0A443RZU6"/>
<evidence type="ECO:0000313" key="14">
    <source>
        <dbReference type="Proteomes" id="UP000288716"/>
    </source>
</evidence>
<keyword evidence="14" id="KW-1185">Reference proteome</keyword>
<evidence type="ECO:0000256" key="11">
    <source>
        <dbReference type="ARBA" id="ARBA00023303"/>
    </source>
</evidence>
<gene>
    <name evidence="12" type="primary">inx</name>
    <name evidence="13" type="ORF">B4U80_05043</name>
</gene>
<keyword evidence="5 12" id="KW-0812">Transmembrane</keyword>
<dbReference type="GO" id="GO:0005886">
    <property type="term" value="C:plasma membrane"/>
    <property type="evidence" value="ECO:0007669"/>
    <property type="project" value="UniProtKB-SubCell"/>
</dbReference>
<feature type="transmembrane region" description="Helical" evidence="12">
    <location>
        <begin position="163"/>
        <end position="185"/>
    </location>
</feature>
<evidence type="ECO:0000256" key="2">
    <source>
        <dbReference type="ARBA" id="ARBA00004651"/>
    </source>
</evidence>
<evidence type="ECO:0000256" key="4">
    <source>
        <dbReference type="ARBA" id="ARBA00022475"/>
    </source>
</evidence>
<keyword evidence="11 12" id="KW-0407">Ion channel</keyword>
<comment type="subcellular location">
    <subcellularLocation>
        <location evidence="1">Cell junction</location>
        <location evidence="1">Gap junction</location>
    </subcellularLocation>
    <subcellularLocation>
        <location evidence="2 12">Cell membrane</location>
        <topology evidence="2 12">Multi-pass membrane protein</topology>
    </subcellularLocation>
</comment>
<dbReference type="PANTHER" id="PTHR11893">
    <property type="entry name" value="INNEXIN"/>
    <property type="match status" value="1"/>
</dbReference>
<comment type="caution">
    <text evidence="13">The sequence shown here is derived from an EMBL/GenBank/DDBJ whole genome shotgun (WGS) entry which is preliminary data.</text>
</comment>
<evidence type="ECO:0000256" key="12">
    <source>
        <dbReference type="RuleBase" id="RU010713"/>
    </source>
</evidence>
<protein>
    <recommendedName>
        <fullName evidence="12">Innexin</fullName>
    </recommendedName>
</protein>
<dbReference type="PRINTS" id="PR01262">
    <property type="entry name" value="INNEXIN"/>
</dbReference>
<evidence type="ECO:0000313" key="13">
    <source>
        <dbReference type="EMBL" id="RWS20771.1"/>
    </source>
</evidence>
<dbReference type="PROSITE" id="PS51013">
    <property type="entry name" value="PANNEXIN"/>
    <property type="match status" value="1"/>
</dbReference>
<evidence type="ECO:0000256" key="9">
    <source>
        <dbReference type="ARBA" id="ARBA00023065"/>
    </source>
</evidence>
<dbReference type="PANTHER" id="PTHR11893:SF41">
    <property type="entry name" value="INNEXIN INX2"/>
    <property type="match status" value="1"/>
</dbReference>
<evidence type="ECO:0000256" key="5">
    <source>
        <dbReference type="ARBA" id="ARBA00022692"/>
    </source>
</evidence>
<accession>A0A443RZU6</accession>
<comment type="function">
    <text evidence="12">Structural component of the gap junctions.</text>
</comment>
<evidence type="ECO:0000256" key="3">
    <source>
        <dbReference type="ARBA" id="ARBA00022448"/>
    </source>
</evidence>
<evidence type="ECO:0000256" key="6">
    <source>
        <dbReference type="ARBA" id="ARBA00022868"/>
    </source>
</evidence>
<keyword evidence="7" id="KW-0965">Cell junction</keyword>
<keyword evidence="10 12" id="KW-0472">Membrane</keyword>
<dbReference type="STRING" id="299467.A0A443RZU6"/>
<dbReference type="GO" id="GO:0034220">
    <property type="term" value="P:monoatomic ion transmembrane transport"/>
    <property type="evidence" value="ECO:0007669"/>
    <property type="project" value="UniProtKB-KW"/>
</dbReference>
<dbReference type="GO" id="GO:0007602">
    <property type="term" value="P:phototransduction"/>
    <property type="evidence" value="ECO:0007669"/>
    <property type="project" value="TreeGrafter"/>
</dbReference>
<evidence type="ECO:0000256" key="8">
    <source>
        <dbReference type="ARBA" id="ARBA00022989"/>
    </source>
</evidence>